<dbReference type="EMBL" id="CM043023">
    <property type="protein sequence ID" value="KAI4455440.1"/>
    <property type="molecule type" value="Genomic_DNA"/>
</dbReference>
<accession>A0ACB9SJS0</accession>
<comment type="caution">
    <text evidence="1">The sequence shown here is derived from an EMBL/GenBank/DDBJ whole genome shotgun (WGS) entry which is preliminary data.</text>
</comment>
<organism evidence="1 2">
    <name type="scientific">Holotrichia oblita</name>
    <name type="common">Chafer beetle</name>
    <dbReference type="NCBI Taxonomy" id="644536"/>
    <lineage>
        <taxon>Eukaryota</taxon>
        <taxon>Metazoa</taxon>
        <taxon>Ecdysozoa</taxon>
        <taxon>Arthropoda</taxon>
        <taxon>Hexapoda</taxon>
        <taxon>Insecta</taxon>
        <taxon>Pterygota</taxon>
        <taxon>Neoptera</taxon>
        <taxon>Endopterygota</taxon>
        <taxon>Coleoptera</taxon>
        <taxon>Polyphaga</taxon>
        <taxon>Scarabaeiformia</taxon>
        <taxon>Scarabaeidae</taxon>
        <taxon>Melolonthinae</taxon>
        <taxon>Holotrichia</taxon>
    </lineage>
</organism>
<name>A0ACB9SJS0_HOLOL</name>
<reference evidence="1" key="1">
    <citation type="submission" date="2022-04" db="EMBL/GenBank/DDBJ databases">
        <title>Chromosome-scale genome assembly of Holotrichia oblita Faldermann.</title>
        <authorList>
            <person name="Rongchong L."/>
        </authorList>
    </citation>
    <scope>NUCLEOTIDE SEQUENCE</scope>
    <source>
        <strain evidence="1">81SQS9</strain>
    </source>
</reference>
<evidence type="ECO:0000313" key="2">
    <source>
        <dbReference type="Proteomes" id="UP001056778"/>
    </source>
</evidence>
<dbReference type="Proteomes" id="UP001056778">
    <property type="component" value="Chromosome 9"/>
</dbReference>
<evidence type="ECO:0000313" key="1">
    <source>
        <dbReference type="EMBL" id="KAI4455440.1"/>
    </source>
</evidence>
<proteinExistence type="predicted"/>
<gene>
    <name evidence="1" type="ORF">MML48_9g00016287</name>
</gene>
<protein>
    <submittedName>
        <fullName evidence="1">Dna replication licensing factor mcm family member</fullName>
    </submittedName>
</protein>
<sequence>MTINKRTEIPCCEVQPTSPHTTKIDDDCPTRNVQAAIQTWKPIGDNRWIYILKEPTTLTLLCGEHMEHVKVAGRMHLRGDIHLMLCGDPAIGKTHLLKAAQKLAPRAIYTTGQGSTAAGLTATVYREKGRRHWSLSAGALVIANNGVCIIDDIQLLKDTDRSALLEQMEHQTISIAKAGIVTTLKSDCTVLAACSPINNIYDRTKPLSYNVPFKAPLLSRFDVHCVISSSDELILEAAASVLAQHVAAPGASEQHPDLIPLELLQQYIAHAKGLRPKLTAACHDILTDLYATLRAYCAHYLAELLTIRAVESMIRMSEACAKIHLSEEVTESHVKMAAKVFLENFMETQFFAIRENIRTRYSSILNFSF</sequence>
<keyword evidence="2" id="KW-1185">Reference proteome</keyword>